<dbReference type="eggNOG" id="ENOG502R11P">
    <property type="taxonomic scope" value="Eukaryota"/>
</dbReference>
<dbReference type="Proteomes" id="UP000009131">
    <property type="component" value="Unassembled WGS sequence"/>
</dbReference>
<evidence type="ECO:0000313" key="3">
    <source>
        <dbReference type="Proteomes" id="UP000009131"/>
    </source>
</evidence>
<evidence type="ECO:0000313" key="2">
    <source>
        <dbReference type="EMBL" id="GAA94876.1"/>
    </source>
</evidence>
<protein>
    <submittedName>
        <fullName evidence="2">Uncharacterized protein</fullName>
    </submittedName>
</protein>
<feature type="compositionally biased region" description="Pro residues" evidence="1">
    <location>
        <begin position="179"/>
        <end position="188"/>
    </location>
</feature>
<sequence>MADDRFCYIHTRHLEQCRESLSDEFDIDLTQDEDIEVPLDLLLRYQDEEDDTVLPASSHPSYIYGNPYGSSLSRTVGRAGLSTTLQPHLAPSTLHQSRSLATNLPALTRPNLRYQARVWNEQALEILMPFEEAEEPAGAASAVNEEGQDGQLPQGQNGQDNDRQDEAQGDEEMINPANASPPEPPPFPAYASPEEP</sequence>
<organism evidence="2 3">
    <name type="scientific">Mixia osmundae (strain CBS 9802 / IAM 14324 / JCM 22182 / KY 12970)</name>
    <dbReference type="NCBI Taxonomy" id="764103"/>
    <lineage>
        <taxon>Eukaryota</taxon>
        <taxon>Fungi</taxon>
        <taxon>Dikarya</taxon>
        <taxon>Basidiomycota</taxon>
        <taxon>Pucciniomycotina</taxon>
        <taxon>Mixiomycetes</taxon>
        <taxon>Mixiales</taxon>
        <taxon>Mixiaceae</taxon>
        <taxon>Mixia</taxon>
    </lineage>
</organism>
<gene>
    <name evidence="2" type="primary">Mo01531</name>
    <name evidence="2" type="ORF">E5Q_01531</name>
</gene>
<name>G7DW70_MIXOS</name>
<accession>G7DW70</accession>
<reference evidence="2 3" key="2">
    <citation type="journal article" date="2012" name="Open Biol.">
        <title>Characteristics of nucleosomes and linker DNA regions on the genome of the basidiomycete Mixia osmundae revealed by mono- and dinucleosome mapping.</title>
        <authorList>
            <person name="Nishida H."/>
            <person name="Kondo S."/>
            <person name="Matsumoto T."/>
            <person name="Suzuki Y."/>
            <person name="Yoshikawa H."/>
            <person name="Taylor T.D."/>
            <person name="Sugiyama J."/>
        </authorList>
    </citation>
    <scope>NUCLEOTIDE SEQUENCE [LARGE SCALE GENOMIC DNA]</scope>
    <source>
        <strain evidence="3">CBS 9802 / IAM 14324 / JCM 22182 / KY 12970</strain>
    </source>
</reference>
<feature type="region of interest" description="Disordered" evidence="1">
    <location>
        <begin position="135"/>
        <end position="196"/>
    </location>
</feature>
<dbReference type="EMBL" id="BABT02000047">
    <property type="protein sequence ID" value="GAA94876.1"/>
    <property type="molecule type" value="Genomic_DNA"/>
</dbReference>
<dbReference type="HOGENOM" id="CLU_1390544_0_0_1"/>
<proteinExistence type="predicted"/>
<dbReference type="InParanoid" id="G7DW70"/>
<dbReference type="OrthoDB" id="2351920at2759"/>
<comment type="caution">
    <text evidence="2">The sequence shown here is derived from an EMBL/GenBank/DDBJ whole genome shotgun (WGS) entry which is preliminary data.</text>
</comment>
<reference evidence="2 3" key="1">
    <citation type="journal article" date="2011" name="J. Gen. Appl. Microbiol.">
        <title>Draft genome sequencing of the enigmatic basidiomycete Mixia osmundae.</title>
        <authorList>
            <person name="Nishida H."/>
            <person name="Nagatsuka Y."/>
            <person name="Sugiyama J."/>
        </authorList>
    </citation>
    <scope>NUCLEOTIDE SEQUENCE [LARGE SCALE GENOMIC DNA]</scope>
    <source>
        <strain evidence="3">CBS 9802 / IAM 14324 / JCM 22182 / KY 12970</strain>
    </source>
</reference>
<keyword evidence="3" id="KW-1185">Reference proteome</keyword>
<dbReference type="AlphaFoldDB" id="G7DW70"/>
<evidence type="ECO:0000256" key="1">
    <source>
        <dbReference type="SAM" id="MobiDB-lite"/>
    </source>
</evidence>